<sequence length="125" mass="13773">MKNGDRWIVTTNHGDGALTVRRADGRWRGTVTLPSWYVAEHVDLGYAITAHRARGATVDAAHVVVRSPAMTREALYVAMTRGRHKNIAYVATDRAPQGAPARRRRRPDGALAHGVSYSQGRDRST</sequence>
<name>A0A4R5DGX4_9ACTN</name>
<dbReference type="Pfam" id="PF13538">
    <property type="entry name" value="UvrD_C_2"/>
    <property type="match status" value="1"/>
</dbReference>
<dbReference type="InParanoid" id="A0A4R5DGX4"/>
<evidence type="ECO:0000256" key="1">
    <source>
        <dbReference type="SAM" id="MobiDB-lite"/>
    </source>
</evidence>
<evidence type="ECO:0000313" key="4">
    <source>
        <dbReference type="Proteomes" id="UP000294739"/>
    </source>
</evidence>
<dbReference type="EMBL" id="SMKZ01000017">
    <property type="protein sequence ID" value="TDE09703.1"/>
    <property type="molecule type" value="Genomic_DNA"/>
</dbReference>
<accession>A0A4R5DGX4</accession>
<feature type="region of interest" description="Disordered" evidence="1">
    <location>
        <begin position="92"/>
        <end position="125"/>
    </location>
</feature>
<evidence type="ECO:0000313" key="3">
    <source>
        <dbReference type="EMBL" id="TDE09703.1"/>
    </source>
</evidence>
<dbReference type="RefSeq" id="WP_131895404.1">
    <property type="nucleotide sequence ID" value="NZ_SMKZ01000017.1"/>
</dbReference>
<dbReference type="InterPro" id="IPR027785">
    <property type="entry name" value="UvrD-like_helicase_C"/>
</dbReference>
<comment type="caution">
    <text evidence="3">The sequence shown here is derived from an EMBL/GenBank/DDBJ whole genome shotgun (WGS) entry which is preliminary data.</text>
</comment>
<dbReference type="AlphaFoldDB" id="A0A4R5DGX4"/>
<dbReference type="CDD" id="cd18809">
    <property type="entry name" value="SF1_C_RecD"/>
    <property type="match status" value="1"/>
</dbReference>
<dbReference type="SUPFAM" id="SSF52540">
    <property type="entry name" value="P-loop containing nucleoside triphosphate hydrolases"/>
    <property type="match status" value="1"/>
</dbReference>
<keyword evidence="4" id="KW-1185">Reference proteome</keyword>
<dbReference type="Gene3D" id="3.40.50.300">
    <property type="entry name" value="P-loop containing nucleotide triphosphate hydrolases"/>
    <property type="match status" value="1"/>
</dbReference>
<gene>
    <name evidence="3" type="ORF">E1269_13845</name>
</gene>
<evidence type="ECO:0000259" key="2">
    <source>
        <dbReference type="Pfam" id="PF13538"/>
    </source>
</evidence>
<proteinExistence type="predicted"/>
<dbReference type="Proteomes" id="UP000294739">
    <property type="component" value="Unassembled WGS sequence"/>
</dbReference>
<reference evidence="3 4" key="1">
    <citation type="submission" date="2019-03" db="EMBL/GenBank/DDBJ databases">
        <title>Draft genome sequences of novel Actinobacteria.</title>
        <authorList>
            <person name="Sahin N."/>
            <person name="Ay H."/>
            <person name="Saygin H."/>
        </authorList>
    </citation>
    <scope>NUCLEOTIDE SEQUENCE [LARGE SCALE GENOMIC DNA]</scope>
    <source>
        <strain evidence="3 4">5K138</strain>
    </source>
</reference>
<dbReference type="Gene3D" id="2.30.30.940">
    <property type="match status" value="1"/>
</dbReference>
<dbReference type="InterPro" id="IPR027417">
    <property type="entry name" value="P-loop_NTPase"/>
</dbReference>
<dbReference type="OrthoDB" id="4524286at2"/>
<organism evidence="3 4">
    <name type="scientific">Jiangella asiatica</name>
    <dbReference type="NCBI Taxonomy" id="2530372"/>
    <lineage>
        <taxon>Bacteria</taxon>
        <taxon>Bacillati</taxon>
        <taxon>Actinomycetota</taxon>
        <taxon>Actinomycetes</taxon>
        <taxon>Jiangellales</taxon>
        <taxon>Jiangellaceae</taxon>
        <taxon>Jiangella</taxon>
    </lineage>
</organism>
<feature type="domain" description="UvrD-like helicase C-terminal" evidence="2">
    <location>
        <begin position="45"/>
        <end position="85"/>
    </location>
</feature>
<protein>
    <recommendedName>
        <fullName evidence="2">UvrD-like helicase C-terminal domain-containing protein</fullName>
    </recommendedName>
</protein>